<dbReference type="SUPFAM" id="SSF90123">
    <property type="entry name" value="ABC transporter transmembrane region"/>
    <property type="match status" value="1"/>
</dbReference>
<evidence type="ECO:0000256" key="2">
    <source>
        <dbReference type="ARBA" id="ARBA00022448"/>
    </source>
</evidence>
<evidence type="ECO:0000259" key="10">
    <source>
        <dbReference type="PROSITE" id="PS50929"/>
    </source>
</evidence>
<feature type="transmembrane region" description="Helical" evidence="8">
    <location>
        <begin position="44"/>
        <end position="65"/>
    </location>
</feature>
<evidence type="ECO:0000256" key="3">
    <source>
        <dbReference type="ARBA" id="ARBA00022692"/>
    </source>
</evidence>
<accession>B0VFN3</accession>
<evidence type="ECO:0000256" key="7">
    <source>
        <dbReference type="ARBA" id="ARBA00023136"/>
    </source>
</evidence>
<dbReference type="InterPro" id="IPR003439">
    <property type="entry name" value="ABC_transporter-like_ATP-bd"/>
</dbReference>
<feature type="transmembrane region" description="Helical" evidence="8">
    <location>
        <begin position="309"/>
        <end position="327"/>
    </location>
</feature>
<dbReference type="CDD" id="cd03254">
    <property type="entry name" value="ABCC_Glucan_exporter_like"/>
    <property type="match status" value="1"/>
</dbReference>
<dbReference type="PANTHER" id="PTHR43394">
    <property type="entry name" value="ATP-DEPENDENT PERMEASE MDL1, MITOCHONDRIAL"/>
    <property type="match status" value="1"/>
</dbReference>
<dbReference type="InterPro" id="IPR011527">
    <property type="entry name" value="ABC1_TM_dom"/>
</dbReference>
<keyword evidence="5" id="KW-0067">ATP-binding</keyword>
<evidence type="ECO:0000256" key="6">
    <source>
        <dbReference type="ARBA" id="ARBA00022989"/>
    </source>
</evidence>
<keyword evidence="2" id="KW-0813">Transport</keyword>
<dbReference type="Gene3D" id="1.20.1560.10">
    <property type="entry name" value="ABC transporter type 1, transmembrane domain"/>
    <property type="match status" value="1"/>
</dbReference>
<protein>
    <submittedName>
        <fullName evidence="11">ABC transporter, transmembrane region:ABC transporter related</fullName>
        <ecNumber evidence="11">3.6.3.44</ecNumber>
    </submittedName>
</protein>
<evidence type="ECO:0000313" key="11">
    <source>
        <dbReference type="EMBL" id="CAO81371.1"/>
    </source>
</evidence>
<dbReference type="eggNOG" id="COG1132">
    <property type="taxonomic scope" value="Bacteria"/>
</dbReference>
<dbReference type="KEGG" id="caci:CLOAM1521"/>
<evidence type="ECO:0000256" key="4">
    <source>
        <dbReference type="ARBA" id="ARBA00022741"/>
    </source>
</evidence>
<dbReference type="Gene3D" id="3.40.50.300">
    <property type="entry name" value="P-loop containing nucleotide triphosphate hydrolases"/>
    <property type="match status" value="1"/>
</dbReference>
<dbReference type="FunFam" id="3.40.50.300:FF:000287">
    <property type="entry name" value="Multidrug ABC transporter ATP-binding protein"/>
    <property type="match status" value="1"/>
</dbReference>
<evidence type="ECO:0000256" key="1">
    <source>
        <dbReference type="ARBA" id="ARBA00004651"/>
    </source>
</evidence>
<dbReference type="CDD" id="cd18544">
    <property type="entry name" value="ABC_6TM_TmrA_like"/>
    <property type="match status" value="1"/>
</dbReference>
<keyword evidence="11" id="KW-0378">Hydrolase</keyword>
<feature type="domain" description="ABC transmembrane type-1" evidence="10">
    <location>
        <begin position="198"/>
        <end position="452"/>
    </location>
</feature>
<reference evidence="11 12" key="1">
    <citation type="journal article" date="2008" name="J. Bacteriol.">
        <title>'Candidatus Cloacamonas acidaminovorans': genome sequence reconstruction provides a first glimpse of a new bacterial division.</title>
        <authorList>
            <person name="Pelletier E."/>
            <person name="Kreimeyer A."/>
            <person name="Bocs S."/>
            <person name="Rouy Z."/>
            <person name="Gyapay G."/>
            <person name="Chouari R."/>
            <person name="Riviere D."/>
            <person name="Ganesan A."/>
            <person name="Daegelen P."/>
            <person name="Sghir A."/>
            <person name="Cohen G.N."/>
            <person name="Medigue C."/>
            <person name="Weissenbach J."/>
            <person name="Le Paslier D."/>
        </authorList>
    </citation>
    <scope>NUCLEOTIDE SEQUENCE [LARGE SCALE GENOMIC DNA]</scope>
    <source>
        <strain evidence="12">Evry</strain>
    </source>
</reference>
<dbReference type="PROSITE" id="PS50929">
    <property type="entry name" value="ABC_TM1F"/>
    <property type="match status" value="1"/>
</dbReference>
<dbReference type="PANTHER" id="PTHR43394:SF1">
    <property type="entry name" value="ATP-BINDING CASSETTE SUB-FAMILY B MEMBER 10, MITOCHONDRIAL"/>
    <property type="match status" value="1"/>
</dbReference>
<proteinExistence type="predicted"/>
<evidence type="ECO:0000256" key="8">
    <source>
        <dbReference type="SAM" id="Phobius"/>
    </source>
</evidence>
<evidence type="ECO:0000256" key="5">
    <source>
        <dbReference type="ARBA" id="ARBA00022840"/>
    </source>
</evidence>
<dbReference type="SMART" id="SM00382">
    <property type="entry name" value="AAA"/>
    <property type="match status" value="1"/>
</dbReference>
<dbReference type="Pfam" id="PF00664">
    <property type="entry name" value="ABC_membrane"/>
    <property type="match status" value="1"/>
</dbReference>
<feature type="domain" description="ABC transporter" evidence="9">
    <location>
        <begin position="485"/>
        <end position="719"/>
    </location>
</feature>
<dbReference type="Pfam" id="PF00005">
    <property type="entry name" value="ABC_tran"/>
    <property type="match status" value="1"/>
</dbReference>
<keyword evidence="4" id="KW-0547">Nucleotide-binding</keyword>
<feature type="transmembrane region" description="Helical" evidence="8">
    <location>
        <begin position="281"/>
        <end position="303"/>
    </location>
</feature>
<comment type="subcellular location">
    <subcellularLocation>
        <location evidence="1">Cell membrane</location>
        <topology evidence="1">Multi-pass membrane protein</topology>
    </subcellularLocation>
</comment>
<dbReference type="RefSeq" id="WP_015425229.1">
    <property type="nucleotide sequence ID" value="NC_020449.1"/>
</dbReference>
<dbReference type="EC" id="3.6.3.44" evidence="11"/>
<dbReference type="PROSITE" id="PS50893">
    <property type="entry name" value="ABC_TRANSPORTER_2"/>
    <property type="match status" value="1"/>
</dbReference>
<dbReference type="GO" id="GO:0015421">
    <property type="term" value="F:ABC-type oligopeptide transporter activity"/>
    <property type="evidence" value="ECO:0007669"/>
    <property type="project" value="TreeGrafter"/>
</dbReference>
<dbReference type="GO" id="GO:0005524">
    <property type="term" value="F:ATP binding"/>
    <property type="evidence" value="ECO:0007669"/>
    <property type="project" value="UniProtKB-KW"/>
</dbReference>
<sequence>MHGGGSGGGSMGQGNYVEDELKTKIYNKRLLSNMLRYLKPYLKWVILSFLFLLLISGAEVIIPLIQRSAIDDHIVSDKSIAVFAGENDYQNFIKRYQKLGFKEYKYGENHFVIINAKDRNKINRTDLEYLQEKGILKAETVFLLSDKDENINILKKYLPENLHPDTPNLSGWYRIGSKTIAVPKKELNKLPKEERLKVRNETVQKLLILALIFLAIITLRFIASYFQTVITAYFSQNAMADLRHDVFAHLQKMPTKFFDTNPVGRLVTRVTNDIAAIDEMLASGVITLIQDVILIITIVILMLALNWRLALVSFSILPLVIWVIVIFRKKTRVVYREVRKHLAVLNATLAEHIEGQKIIRLFNQYFHKRQEFATINQKYYLASIKQIRLFAFFRPIIHVSSQIAVALIIWYGGGKILQNVITIGLLMAFTQYISKLFEPINDFSDKFNFLQSALASAERIFNLISLTPDDYRVEMHKNIKMKGEIEFQNVWLAYNDEEWVLKDISFKVAPGEKIALVGHTGSGKTSIVNLILGMYPFQKGRILIDGKDIHNYSLADLRRNVGIVQQDVFLFSGNIKDNIALNNNDLTDEEIIRVAKYVNADKFISQLPRGYYEPVMERGATLSTGQRQLIAFARVLAYNPSIFILDEATSNIDTETELLIQDALNKVIKGRTSIIIAHRLSTIQNVDRILVLHKGEIVEEGSHFELLDKQGLYYDLYRLQYTRN</sequence>
<keyword evidence="3 8" id="KW-0812">Transmembrane</keyword>
<organism evidence="11 12">
    <name type="scientific">Cloacimonas acidaminovorans (strain Evry)</name>
    <dbReference type="NCBI Taxonomy" id="459349"/>
    <lineage>
        <taxon>Bacteria</taxon>
        <taxon>Pseudomonadati</taxon>
        <taxon>Candidatus Cloacimonadota</taxon>
        <taxon>Candidatus Cloacimonadia</taxon>
        <taxon>Candidatus Cloacimonadales</taxon>
        <taxon>Candidatus Cloacimonadaceae</taxon>
        <taxon>Candidatus Cloacimonas</taxon>
    </lineage>
</organism>
<dbReference type="Proteomes" id="UP000002019">
    <property type="component" value="Chromosome"/>
</dbReference>
<gene>
    <name evidence="11" type="ordered locus">CLOAM1521</name>
</gene>
<dbReference type="SUPFAM" id="SSF52540">
    <property type="entry name" value="P-loop containing nucleoside triphosphate hydrolases"/>
    <property type="match status" value="1"/>
</dbReference>
<evidence type="ECO:0000259" key="9">
    <source>
        <dbReference type="PROSITE" id="PS50893"/>
    </source>
</evidence>
<dbReference type="GO" id="GO:0016887">
    <property type="term" value="F:ATP hydrolysis activity"/>
    <property type="evidence" value="ECO:0007669"/>
    <property type="project" value="InterPro"/>
</dbReference>
<dbReference type="InterPro" id="IPR036640">
    <property type="entry name" value="ABC1_TM_sf"/>
</dbReference>
<dbReference type="AlphaFoldDB" id="B0VFN3"/>
<dbReference type="GO" id="GO:0005886">
    <property type="term" value="C:plasma membrane"/>
    <property type="evidence" value="ECO:0007669"/>
    <property type="project" value="UniProtKB-SubCell"/>
</dbReference>
<dbReference type="STRING" id="459349.CLOAM1521"/>
<feature type="transmembrane region" description="Helical" evidence="8">
    <location>
        <begin position="206"/>
        <end position="234"/>
    </location>
</feature>
<dbReference type="EMBL" id="CU466930">
    <property type="protein sequence ID" value="CAO81371.1"/>
    <property type="molecule type" value="Genomic_DNA"/>
</dbReference>
<evidence type="ECO:0000313" key="12">
    <source>
        <dbReference type="Proteomes" id="UP000002019"/>
    </source>
</evidence>
<dbReference type="HOGENOM" id="CLU_000604_84_3_0"/>
<dbReference type="InterPro" id="IPR003593">
    <property type="entry name" value="AAA+_ATPase"/>
</dbReference>
<dbReference type="InterPro" id="IPR027417">
    <property type="entry name" value="P-loop_NTPase"/>
</dbReference>
<dbReference type="InterPro" id="IPR039421">
    <property type="entry name" value="Type_1_exporter"/>
</dbReference>
<keyword evidence="12" id="KW-1185">Reference proteome</keyword>
<name>B0VFN3_CLOAI</name>
<keyword evidence="6 8" id="KW-1133">Transmembrane helix</keyword>
<keyword evidence="7 8" id="KW-0472">Membrane</keyword>